<keyword evidence="1" id="KW-0560">Oxidoreductase</keyword>
<accession>A0ACD5GSI9</accession>
<keyword evidence="2" id="KW-1185">Reference proteome</keyword>
<reference evidence="1 2" key="1">
    <citation type="journal article" date="2016" name="Genome Announc.">
        <title>Draft Genome Sequence of the Thermotolerant Cyanobacterium Desertifilum sp. IPPAS B-1220.</title>
        <authorList>
            <person name="Mironov K.S."/>
            <person name="Sinetova M.A."/>
            <person name="Bolatkhan K."/>
            <person name="Zayadan B.K."/>
            <person name="Ustinova V.V."/>
            <person name="Kupriyanova E.V."/>
            <person name="Skrypnik A.N."/>
            <person name="Gogoleva N.E."/>
            <person name="Gogolev Y.V."/>
            <person name="Los D.A."/>
        </authorList>
    </citation>
    <scope>NUCLEOTIDE SEQUENCE [LARGE SCALE GENOMIC DNA]</scope>
    <source>
        <strain evidence="1 2">IPPAS B-1220</strain>
    </source>
</reference>
<organism evidence="1 2">
    <name type="scientific">Desertifilum tharense IPPAS B-1220</name>
    <dbReference type="NCBI Taxonomy" id="1781255"/>
    <lineage>
        <taxon>Bacteria</taxon>
        <taxon>Bacillati</taxon>
        <taxon>Cyanobacteriota</taxon>
        <taxon>Cyanophyceae</taxon>
        <taxon>Desertifilales</taxon>
        <taxon>Desertifilaceae</taxon>
        <taxon>Desertifilum</taxon>
    </lineage>
</organism>
<evidence type="ECO:0000313" key="1">
    <source>
        <dbReference type="EMBL" id="XPM63790.1"/>
    </source>
</evidence>
<protein>
    <submittedName>
        <fullName evidence="1">PQQ-dependent sugar dehydrogenase</fullName>
        <ecNumber evidence="1">1.1.5.-</ecNumber>
    </submittedName>
</protein>
<dbReference type="Proteomes" id="UP000095472">
    <property type="component" value="Chromosome"/>
</dbReference>
<evidence type="ECO:0000313" key="2">
    <source>
        <dbReference type="Proteomes" id="UP000095472"/>
    </source>
</evidence>
<sequence>MPRILSLTRKLFMSLCLLGLVACNGTPSKPPPPRPPLPQKSTPATPTPVAATNGTPKLVRWWNLGLVPSGSVPVTAQEVVSGLEVPWGIVFLSNTDLLVSERPGRIRLVRNGQLQPQPVATVNVTATGEGGLLGMAVHPDFNNNRQFYIYYTRDRGASPSTASNAGNSPPMVPPPHQTA</sequence>
<dbReference type="EC" id="1.1.5.-" evidence="1"/>
<name>A0ACD5GSI9_9CYAN</name>
<proteinExistence type="predicted"/>
<dbReference type="EMBL" id="CP182909">
    <property type="protein sequence ID" value="XPM63790.1"/>
    <property type="molecule type" value="Genomic_DNA"/>
</dbReference>
<gene>
    <name evidence="1" type="ORF">BH720_032155</name>
</gene>